<protein>
    <submittedName>
        <fullName evidence="2">ImmA/IrrE family metallo-endopeptidase</fullName>
    </submittedName>
</protein>
<dbReference type="RefSeq" id="WP_268006667.1">
    <property type="nucleotide sequence ID" value="NZ_BSUT01000001.1"/>
</dbReference>
<reference evidence="2" key="1">
    <citation type="submission" date="2022-08" db="EMBL/GenBank/DDBJ databases">
        <title>Alicyclobacillus fastidiosus DSM 17978, complete genome.</title>
        <authorList>
            <person name="Wang Q."/>
            <person name="Cai R."/>
            <person name="Wang Z."/>
        </authorList>
    </citation>
    <scope>NUCLEOTIDE SEQUENCE</scope>
    <source>
        <strain evidence="2">DSM 17978</strain>
    </source>
</reference>
<evidence type="ECO:0000259" key="1">
    <source>
        <dbReference type="Pfam" id="PF06114"/>
    </source>
</evidence>
<evidence type="ECO:0000313" key="3">
    <source>
        <dbReference type="Proteomes" id="UP001164761"/>
    </source>
</evidence>
<dbReference type="EMBL" id="CP104067">
    <property type="protein sequence ID" value="WAH42792.1"/>
    <property type="molecule type" value="Genomic_DNA"/>
</dbReference>
<sequence length="152" mass="17954">MEIEKLITAYYRAYNVRYPHEIQLDLFAERLGITVVRMPRPALCGSKRIVIDCRQPPEKQREQLAHELGHRILHSGRQPDMDPLFRGLQEEQTRLFAMYALVPTFMLAPLVSDTPQYYEHQCAYLASIFCVTYKFMRQRLNLFESTNLVRCQ</sequence>
<dbReference type="Proteomes" id="UP001164761">
    <property type="component" value="Chromosome"/>
</dbReference>
<dbReference type="Pfam" id="PF06114">
    <property type="entry name" value="Peptidase_M78"/>
    <property type="match status" value="1"/>
</dbReference>
<organism evidence="2 3">
    <name type="scientific">Alicyclobacillus fastidiosus</name>
    <dbReference type="NCBI Taxonomy" id="392011"/>
    <lineage>
        <taxon>Bacteria</taxon>
        <taxon>Bacillati</taxon>
        <taxon>Bacillota</taxon>
        <taxon>Bacilli</taxon>
        <taxon>Bacillales</taxon>
        <taxon>Alicyclobacillaceae</taxon>
        <taxon>Alicyclobacillus</taxon>
    </lineage>
</organism>
<keyword evidence="3" id="KW-1185">Reference proteome</keyword>
<accession>A0ABY6ZIV9</accession>
<evidence type="ECO:0000313" key="2">
    <source>
        <dbReference type="EMBL" id="WAH42792.1"/>
    </source>
</evidence>
<proteinExistence type="predicted"/>
<gene>
    <name evidence="2" type="ORF">NZD89_05010</name>
</gene>
<dbReference type="Gene3D" id="1.10.10.2910">
    <property type="match status" value="1"/>
</dbReference>
<dbReference type="InterPro" id="IPR010359">
    <property type="entry name" value="IrrE_HExxH"/>
</dbReference>
<feature type="domain" description="IrrE N-terminal-like" evidence="1">
    <location>
        <begin position="43"/>
        <end position="141"/>
    </location>
</feature>
<name>A0ABY6ZIV9_9BACL</name>